<evidence type="ECO:0000259" key="2">
    <source>
        <dbReference type="Pfam" id="PF01156"/>
    </source>
</evidence>
<reference evidence="3 4" key="1">
    <citation type="journal article" date="2018" name="Nat. Ecol. Evol.">
        <title>Shark genomes provide insights into elasmobranch evolution and the origin of vertebrates.</title>
        <authorList>
            <person name="Hara Y"/>
            <person name="Yamaguchi K"/>
            <person name="Onimaru K"/>
            <person name="Kadota M"/>
            <person name="Koyanagi M"/>
            <person name="Keeley SD"/>
            <person name="Tatsumi K"/>
            <person name="Tanaka K"/>
            <person name="Motone F"/>
            <person name="Kageyama Y"/>
            <person name="Nozu R"/>
            <person name="Adachi N"/>
            <person name="Nishimura O"/>
            <person name="Nakagawa R"/>
            <person name="Tanegashima C"/>
            <person name="Kiyatake I"/>
            <person name="Matsumoto R"/>
            <person name="Murakumo K"/>
            <person name="Nishida K"/>
            <person name="Terakita A"/>
            <person name="Kuratani S"/>
            <person name="Sato K"/>
            <person name="Hyodo S Kuraku.S."/>
        </authorList>
    </citation>
    <scope>NUCLEOTIDE SEQUENCE [LARGE SCALE GENOMIC DNA]</scope>
</reference>
<dbReference type="InterPro" id="IPR001910">
    <property type="entry name" value="Inosine/uridine_hydrolase_dom"/>
</dbReference>
<dbReference type="STRING" id="75743.A0A401P6R6"/>
<dbReference type="PANTHER" id="PTHR46190">
    <property type="entry name" value="SI:CH211-201H21.5-RELATED"/>
    <property type="match status" value="1"/>
</dbReference>
<dbReference type="PANTHER" id="PTHR46190:SF1">
    <property type="entry name" value="SI:CH211-201H21.5"/>
    <property type="match status" value="1"/>
</dbReference>
<dbReference type="Proteomes" id="UP000288216">
    <property type="component" value="Unassembled WGS sequence"/>
</dbReference>
<feature type="domain" description="Inosine/uridine-preferring nucleoside hydrolase" evidence="2">
    <location>
        <begin position="13"/>
        <end position="317"/>
    </location>
</feature>
<comment type="similarity">
    <text evidence="1">Belongs to the IUNH family.</text>
</comment>
<keyword evidence="4" id="KW-1185">Reference proteome</keyword>
<protein>
    <recommendedName>
        <fullName evidence="2">Inosine/uridine-preferring nucleoside hydrolase domain-containing protein</fullName>
    </recommendedName>
</protein>
<dbReference type="OMA" id="REYYATV"/>
<organism evidence="3 4">
    <name type="scientific">Scyliorhinus torazame</name>
    <name type="common">Cloudy catshark</name>
    <name type="synonym">Catulus torazame</name>
    <dbReference type="NCBI Taxonomy" id="75743"/>
    <lineage>
        <taxon>Eukaryota</taxon>
        <taxon>Metazoa</taxon>
        <taxon>Chordata</taxon>
        <taxon>Craniata</taxon>
        <taxon>Vertebrata</taxon>
        <taxon>Chondrichthyes</taxon>
        <taxon>Elasmobranchii</taxon>
        <taxon>Galeomorphii</taxon>
        <taxon>Galeoidea</taxon>
        <taxon>Carcharhiniformes</taxon>
        <taxon>Scyliorhinidae</taxon>
        <taxon>Scyliorhinus</taxon>
    </lineage>
</organism>
<dbReference type="Gene3D" id="3.90.245.10">
    <property type="entry name" value="Ribonucleoside hydrolase-like"/>
    <property type="match status" value="1"/>
</dbReference>
<evidence type="ECO:0000256" key="1">
    <source>
        <dbReference type="ARBA" id="ARBA00009176"/>
    </source>
</evidence>
<dbReference type="OrthoDB" id="432381at2759"/>
<dbReference type="InterPro" id="IPR036452">
    <property type="entry name" value="Ribo_hydro-like"/>
</dbReference>
<evidence type="ECO:0000313" key="4">
    <source>
        <dbReference type="Proteomes" id="UP000288216"/>
    </source>
</evidence>
<comment type="caution">
    <text evidence="3">The sequence shown here is derived from an EMBL/GenBank/DDBJ whole genome shotgun (WGS) entry which is preliminary data.</text>
</comment>
<name>A0A401P6R6_SCYTO</name>
<dbReference type="AlphaFoldDB" id="A0A401P6R6"/>
<evidence type="ECO:0000313" key="3">
    <source>
        <dbReference type="EMBL" id="GCB68831.1"/>
    </source>
</evidence>
<dbReference type="Pfam" id="PF01156">
    <property type="entry name" value="IU_nuc_hydro"/>
    <property type="match status" value="1"/>
</dbReference>
<dbReference type="CDD" id="cd02649">
    <property type="entry name" value="nuc_hydro_CeIAG"/>
    <property type="match status" value="1"/>
</dbReference>
<dbReference type="SUPFAM" id="SSF53590">
    <property type="entry name" value="Nucleoside hydrolase"/>
    <property type="match status" value="1"/>
</dbReference>
<dbReference type="EMBL" id="BFAA01003142">
    <property type="protein sequence ID" value="GCB68831.1"/>
    <property type="molecule type" value="Genomic_DNA"/>
</dbReference>
<accession>A0A401P6R6</accession>
<sequence>MTDSKMANKKLLLLDVDCGVDDAQAMMMALAAPNVQILGITCCHGNTTIDNVCRNVLRVLKVCRGTEIPVFRGACRSLLGQTLNASDYHGKDGLGDVPDPNSPGLEHVQTEHAVNAMIRIVTEHTGQISLVAVGPLTNVALAIKMDPTFSTKLKHLYIMGGNMEGRGNTTICGEFNFVSDPEAASIVLNQFACPIYIATWEYTKRHFLPWGFFHEWINQGTEKACFMKAITENSVKRMKIKQSDKEVHRREGFVSCDSFAVAAAIDGSVVTEYMQCGVSVELQGELTRGMMVLDTLNLQKKQNRAFIMVKCDLEKLKQLMMSALK</sequence>
<gene>
    <name evidence="3" type="ORF">scyTo_0008288</name>
</gene>
<dbReference type="GO" id="GO:0016799">
    <property type="term" value="F:hydrolase activity, hydrolyzing N-glycosyl compounds"/>
    <property type="evidence" value="ECO:0007669"/>
    <property type="project" value="InterPro"/>
</dbReference>
<dbReference type="InterPro" id="IPR052775">
    <property type="entry name" value="IUN_hydrolase"/>
</dbReference>
<proteinExistence type="inferred from homology"/>